<dbReference type="PANTHER" id="PTHR37984:SF15">
    <property type="entry name" value="INTEGRASE CATALYTIC DOMAIN-CONTAINING PROTEIN"/>
    <property type="match status" value="1"/>
</dbReference>
<evidence type="ECO:0000313" key="2">
    <source>
        <dbReference type="EMBL" id="JAA67919.1"/>
    </source>
</evidence>
<protein>
    <submittedName>
        <fullName evidence="2">Putative gypsy nogag</fullName>
    </submittedName>
</protein>
<dbReference type="AlphaFoldDB" id="A0A0K8RBQ2"/>
<accession>A0A0K8RBQ2</accession>
<dbReference type="Pfam" id="PF00665">
    <property type="entry name" value="rve"/>
    <property type="match status" value="1"/>
</dbReference>
<dbReference type="Gene3D" id="3.30.420.10">
    <property type="entry name" value="Ribonuclease H-like superfamily/Ribonuclease H"/>
    <property type="match status" value="1"/>
</dbReference>
<proteinExistence type="evidence at transcript level"/>
<evidence type="ECO:0000259" key="1">
    <source>
        <dbReference type="PROSITE" id="PS50994"/>
    </source>
</evidence>
<dbReference type="PANTHER" id="PTHR37984">
    <property type="entry name" value="PROTEIN CBG26694"/>
    <property type="match status" value="1"/>
</dbReference>
<reference evidence="2" key="1">
    <citation type="submission" date="2012-12" db="EMBL/GenBank/DDBJ databases">
        <title>Identification and characterization of a phenylalanine ammonia-lyase gene family in Isatis indigotica Fort.</title>
        <authorList>
            <person name="Liu Q."/>
            <person name="Chen J."/>
            <person name="Zhou X."/>
            <person name="Di P."/>
            <person name="Xiao Y."/>
            <person name="Xuan H."/>
            <person name="Zhang L."/>
            <person name="Chen W."/>
        </authorList>
    </citation>
    <scope>NUCLEOTIDE SEQUENCE</scope>
    <source>
        <tissue evidence="2">Salivary gland</tissue>
    </source>
</reference>
<name>A0A0K8RBQ2_IXORI</name>
<dbReference type="InterPro" id="IPR001584">
    <property type="entry name" value="Integrase_cat-core"/>
</dbReference>
<dbReference type="EMBL" id="GADI01005889">
    <property type="protein sequence ID" value="JAA67919.1"/>
    <property type="molecule type" value="mRNA"/>
</dbReference>
<dbReference type="PROSITE" id="PS50994">
    <property type="entry name" value="INTEGRASE"/>
    <property type="match status" value="1"/>
</dbReference>
<dbReference type="GO" id="GO:0003676">
    <property type="term" value="F:nucleic acid binding"/>
    <property type="evidence" value="ECO:0007669"/>
    <property type="project" value="InterPro"/>
</dbReference>
<dbReference type="GO" id="GO:0015074">
    <property type="term" value="P:DNA integration"/>
    <property type="evidence" value="ECO:0007669"/>
    <property type="project" value="InterPro"/>
</dbReference>
<sequence>MCFVSNVTSETMMRFLTAVFSREGYPDELVTDRGPQLTSTTFEVFLRQRGIKHSCSSIYYPQSNGQVERFNRVLKHFVQLASLEQRPLQTAVLEYLAVYRSTPQATTGMPPAVLLHGRAPRPCWKSLGGLAQDSFVEPQFRDGQTYGRE</sequence>
<organism evidence="2">
    <name type="scientific">Ixodes ricinus</name>
    <name type="common">Common tick</name>
    <name type="synonym">Acarus ricinus</name>
    <dbReference type="NCBI Taxonomy" id="34613"/>
    <lineage>
        <taxon>Eukaryota</taxon>
        <taxon>Metazoa</taxon>
        <taxon>Ecdysozoa</taxon>
        <taxon>Arthropoda</taxon>
        <taxon>Chelicerata</taxon>
        <taxon>Arachnida</taxon>
        <taxon>Acari</taxon>
        <taxon>Parasitiformes</taxon>
        <taxon>Ixodida</taxon>
        <taxon>Ixodoidea</taxon>
        <taxon>Ixodidae</taxon>
        <taxon>Ixodinae</taxon>
        <taxon>Ixodes</taxon>
    </lineage>
</organism>
<dbReference type="InterPro" id="IPR012337">
    <property type="entry name" value="RNaseH-like_sf"/>
</dbReference>
<feature type="domain" description="Integrase catalytic" evidence="1">
    <location>
        <begin position="1"/>
        <end position="119"/>
    </location>
</feature>
<dbReference type="InterPro" id="IPR036397">
    <property type="entry name" value="RNaseH_sf"/>
</dbReference>
<dbReference type="SUPFAM" id="SSF53098">
    <property type="entry name" value="Ribonuclease H-like"/>
    <property type="match status" value="1"/>
</dbReference>
<dbReference type="InterPro" id="IPR050951">
    <property type="entry name" value="Retrovirus_Pol_polyprotein"/>
</dbReference>